<name>D3F8M7_CONWI</name>
<dbReference type="Proteomes" id="UP000008229">
    <property type="component" value="Chromosome"/>
</dbReference>
<reference evidence="2" key="2">
    <citation type="submission" date="2010-01" db="EMBL/GenBank/DDBJ databases">
        <title>The complete genome of Conexibacter woesei DSM 14684.</title>
        <authorList>
            <consortium name="US DOE Joint Genome Institute (JGI-PGF)"/>
            <person name="Lucas S."/>
            <person name="Copeland A."/>
            <person name="Lapidus A."/>
            <person name="Glavina del Rio T."/>
            <person name="Dalin E."/>
            <person name="Tice H."/>
            <person name="Bruce D."/>
            <person name="Goodwin L."/>
            <person name="Pitluck S."/>
            <person name="Kyrpides N."/>
            <person name="Mavromatis K."/>
            <person name="Ivanova N."/>
            <person name="Mikhailova N."/>
            <person name="Chertkov O."/>
            <person name="Brettin T."/>
            <person name="Detter J.C."/>
            <person name="Han C."/>
            <person name="Larimer F."/>
            <person name="Land M."/>
            <person name="Hauser L."/>
            <person name="Markowitz V."/>
            <person name="Cheng J.-F."/>
            <person name="Hugenholtz P."/>
            <person name="Woyke T."/>
            <person name="Wu D."/>
            <person name="Pukall R."/>
            <person name="Steenblock K."/>
            <person name="Schneider S."/>
            <person name="Klenk H.-P."/>
            <person name="Eisen J.A."/>
        </authorList>
    </citation>
    <scope>NUCLEOTIDE SEQUENCE [LARGE SCALE GENOMIC DNA]</scope>
    <source>
        <strain evidence="2">DSM 14684 / CIP 108061 / JCM 11494 / NBRC 100937 / ID131577</strain>
    </source>
</reference>
<gene>
    <name evidence="1" type="ordered locus">Cwoe_2570</name>
</gene>
<keyword evidence="2" id="KW-1185">Reference proteome</keyword>
<accession>D3F8M7</accession>
<evidence type="ECO:0000313" key="1">
    <source>
        <dbReference type="EMBL" id="ADB50991.1"/>
    </source>
</evidence>
<reference evidence="1 2" key="1">
    <citation type="journal article" date="2010" name="Stand. Genomic Sci.">
        <title>Complete genome sequence of Conexibacter woesei type strain (ID131577).</title>
        <authorList>
            <person name="Pukall R."/>
            <person name="Lapidus A."/>
            <person name="Glavina Del Rio T."/>
            <person name="Copeland A."/>
            <person name="Tice H."/>
            <person name="Cheng J.-F."/>
            <person name="Lucas S."/>
            <person name="Chen F."/>
            <person name="Nolan M."/>
            <person name="Bruce D."/>
            <person name="Goodwin L."/>
            <person name="Pitluck S."/>
            <person name="Mavromatis K."/>
            <person name="Ivanova N."/>
            <person name="Ovchinnikova G."/>
            <person name="Pati A."/>
            <person name="Chen A."/>
            <person name="Palaniappan K."/>
            <person name="Land M."/>
            <person name="Hauser L."/>
            <person name="Chang Y.-J."/>
            <person name="Jeffries C.D."/>
            <person name="Chain P."/>
            <person name="Meincke L."/>
            <person name="Sims D."/>
            <person name="Brettin T."/>
            <person name="Detter J.C."/>
            <person name="Rohde M."/>
            <person name="Goeker M."/>
            <person name="Bristow J."/>
            <person name="Eisen J.A."/>
            <person name="Markowitz V."/>
            <person name="Kyrpides N.C."/>
            <person name="Klenk H.-P."/>
            <person name="Hugenholtz P."/>
        </authorList>
    </citation>
    <scope>NUCLEOTIDE SEQUENCE [LARGE SCALE GENOMIC DNA]</scope>
    <source>
        <strain evidence="2">DSM 14684 / CIP 108061 / JCM 11494 / NBRC 100937 / ID131577</strain>
    </source>
</reference>
<dbReference type="STRING" id="469383.Cwoe_2570"/>
<protein>
    <submittedName>
        <fullName evidence="1">Uncharacterized protein</fullName>
    </submittedName>
</protein>
<proteinExistence type="predicted"/>
<dbReference type="RefSeq" id="WP_012934042.1">
    <property type="nucleotide sequence ID" value="NC_013739.1"/>
</dbReference>
<dbReference type="eggNOG" id="ENOG502Z976">
    <property type="taxonomic scope" value="Bacteria"/>
</dbReference>
<organism evidence="1 2">
    <name type="scientific">Conexibacter woesei (strain DSM 14684 / CCUG 47730 / CIP 108061 / JCM 11494 / NBRC 100937 / ID131577)</name>
    <dbReference type="NCBI Taxonomy" id="469383"/>
    <lineage>
        <taxon>Bacteria</taxon>
        <taxon>Bacillati</taxon>
        <taxon>Actinomycetota</taxon>
        <taxon>Thermoleophilia</taxon>
        <taxon>Solirubrobacterales</taxon>
        <taxon>Conexibacteraceae</taxon>
        <taxon>Conexibacter</taxon>
    </lineage>
</organism>
<dbReference type="HOGENOM" id="CLU_016041_0_0_11"/>
<dbReference type="AlphaFoldDB" id="D3F8M7"/>
<sequence>MSEREVEFVQYDVPPLRSGTYTVRVEQTVNQAAPNHFPITRQFAVAGERFALDPADVAAVFPPDLANGEYSGALPHVVLTHPTLPWERTSVAGDTAAPWLAVLLFDDADVPEQRTRTAADLIRLDEPITVRGSRATGLGRLPSGTLSYPGINPLDYGERPDQECTTIDLSADLFSRVAPSARDLPYLAHIRRSDTLDVEDTAAAIVDRALVLGNRVPQDDARAHAMLVSLEHLGPLLPADDGTKSAAFGDARAIRLTVLRAWSFTATTMGETFLGLLEQLNAPPEDRARRVSALRLPYREGAAPRPAAVAAAMAAQADGTLDAGGARVLVDNAIGMGYVALGEHLRFAGETVSWYRGPLTPFRVATGVRAPISCPDEANRYNPQTGMFDVSYAAAWQLGQLLALQSSEYAIALYNWRRRIRTARAIAEEQALIGRLLGDALPSVTRRREEHLLAAGDPDEPPRLVTDWLAALRLLNGVPFNYLVADEQMLPPESLRAFHVDRSWLVALLDGACSIGRASTGEQRLDLLAAPVALDRSIAAARGLRPNPRPASNHVNANNEMTGFLLRSQVVSGWSSLGVCGYEDAEMTVEVPKLRMARLSGDVLLCLFDGTVAAVAIHEPPEQLHCGVEGRPGHFTTTLRDVTGRTPGRQLRDPQTRGWATAPVPARADLRTLRVAAAADTVREALNDRFRQGIRTFTSAELALELVKGVVRVEFADV</sequence>
<dbReference type="KEGG" id="cwo:Cwoe_2570"/>
<evidence type="ECO:0000313" key="2">
    <source>
        <dbReference type="Proteomes" id="UP000008229"/>
    </source>
</evidence>
<dbReference type="OrthoDB" id="4846903at2"/>
<dbReference type="EMBL" id="CP001854">
    <property type="protein sequence ID" value="ADB50991.1"/>
    <property type="molecule type" value="Genomic_DNA"/>
</dbReference>